<keyword evidence="1" id="KW-1133">Transmembrane helix</keyword>
<name>A0A7S3NHG6_9STRA</name>
<evidence type="ECO:0000259" key="3">
    <source>
        <dbReference type="Pfam" id="PF22494"/>
    </source>
</evidence>
<dbReference type="Pfam" id="PF22494">
    <property type="entry name" value="choice_anch_I"/>
    <property type="match status" value="2"/>
</dbReference>
<feature type="chain" id="PRO_5030918217" description="Choice-of-anchor I domain-containing protein" evidence="2">
    <location>
        <begin position="19"/>
        <end position="1025"/>
    </location>
</feature>
<gene>
    <name evidence="4" type="ORF">ALAG00032_LOCUS8723</name>
</gene>
<evidence type="ECO:0000313" key="4">
    <source>
        <dbReference type="EMBL" id="CAE0367966.1"/>
    </source>
</evidence>
<dbReference type="InterPro" id="IPR052956">
    <property type="entry name" value="Mesenchyme-surface_protein"/>
</dbReference>
<feature type="domain" description="Choice-of-anchor I" evidence="3">
    <location>
        <begin position="232"/>
        <end position="488"/>
    </location>
</feature>
<sequence>MKVIGLALLVGAPLKANAVFHTLKFLGDSQTGDYDTDAAENVAYDTATMRAFVASAESKDLQVVDLSDPTNLERIGTISVSSNLETECVEIDCIYEEMDFGGNGAACGFADTVKIVHDREDFTCCGWFGGEFEVDATMTSAEACQALCAAEADCDFFSFERECEAEELDDGGEICKTDPETGENIIHNECYLKSAYSEAQGGDDCIDYVVWSPGPSWYNHDYDPNWYGAAGPAACGYFQTESVQSVGIINVDGYDNAIVAAAAPHTYEFADGYLAFFDAKELFYMGCAPAGNKPEGITSDGPNARLACINEGSARDDGLVDHGGSSTVCDVTVTRNPTTVNFNCETYTFAEENFADGAFAPGGVFRSRNLRLYGPEADNLELDLEPEGGAFVTTTDLGDALLVSLQDNNGYALLDLASRKYTYIGGYDGLPATMDASDRDGYINIKSRWGTSSSTPVTGLAMPDQVASFTVGGVQYLITANEGGSRDDGGMLGLGEAVDGTEIEGEEVRFGDVGSPSVATCSDNCEDDTELGRLLTTVYMGVDFATNACGGNGCSAQEVADGLDTSSFSCIYKNYDYGSNFHTCDFATNPTDAYYVNSADWEAPAWYSGEVTVDTTMTSPEACQALCAANSNICDYFSYEFEQGFHECLFKFELTNCPYDEYGRWYQEHFDPNWVGASGPGVCPFSRPPYTTSMDASDTTGTTGGVYSIGGRSMTIWKVGSSTSPLELVYDSGSLFEELTAAVNNDLCAGCDSPSAPSSCETTCPFNSDEAPPAMDDRSDAKGPEPECVTVGVAATGAVLAFVGLERTGGIVVFDVSDPANPQFQDFLNVRNWLVDESVPDEDDSGFSDYMINYALNDGPESLVFIPAADSPIGQDMLLAATPLAGRITAYVIEESESLRGHDGSCANTATCPYIATNLGGTGTARELTLGDVCAFDSDAPCTGTTTGGGETVVITEKKKSGSSNNGAIITLIIILVIVFVVAMVAIAVLMCRVKTYQQKYNSLTEKNMLHEVEMESANGQNNGA</sequence>
<proteinExistence type="predicted"/>
<dbReference type="InterPro" id="IPR055188">
    <property type="entry name" value="Choice_anch_I"/>
</dbReference>
<keyword evidence="1" id="KW-0472">Membrane</keyword>
<protein>
    <recommendedName>
        <fullName evidence="3">Choice-of-anchor I domain-containing protein</fullName>
    </recommendedName>
</protein>
<dbReference type="PANTHER" id="PTHR46928">
    <property type="entry name" value="MESENCHYME-SPECIFIC CELL SURFACE GLYCOPROTEIN"/>
    <property type="match status" value="1"/>
</dbReference>
<feature type="transmembrane region" description="Helical" evidence="1">
    <location>
        <begin position="968"/>
        <end position="992"/>
    </location>
</feature>
<reference evidence="4" key="1">
    <citation type="submission" date="2021-01" db="EMBL/GenBank/DDBJ databases">
        <authorList>
            <person name="Corre E."/>
            <person name="Pelletier E."/>
            <person name="Niang G."/>
            <person name="Scheremetjew M."/>
            <person name="Finn R."/>
            <person name="Kale V."/>
            <person name="Holt S."/>
            <person name="Cochrane G."/>
            <person name="Meng A."/>
            <person name="Brown T."/>
            <person name="Cohen L."/>
        </authorList>
    </citation>
    <scope>NUCLEOTIDE SEQUENCE</scope>
    <source>
        <strain evidence="4">CCMP1510</strain>
    </source>
</reference>
<dbReference type="PANTHER" id="PTHR46928:SF1">
    <property type="entry name" value="MESENCHYME-SPECIFIC CELL SURFACE GLYCOPROTEIN"/>
    <property type="match status" value="1"/>
</dbReference>
<accession>A0A7S3NHG6</accession>
<evidence type="ECO:0000256" key="2">
    <source>
        <dbReference type="SAM" id="SignalP"/>
    </source>
</evidence>
<dbReference type="EMBL" id="HBIJ01012872">
    <property type="protein sequence ID" value="CAE0367966.1"/>
    <property type="molecule type" value="Transcribed_RNA"/>
</dbReference>
<feature type="domain" description="Choice-of-anchor I" evidence="3">
    <location>
        <begin position="695"/>
        <end position="832"/>
    </location>
</feature>
<dbReference type="AlphaFoldDB" id="A0A7S3NHG6"/>
<evidence type="ECO:0000256" key="1">
    <source>
        <dbReference type="SAM" id="Phobius"/>
    </source>
</evidence>
<keyword evidence="1" id="KW-0812">Transmembrane</keyword>
<feature type="signal peptide" evidence="2">
    <location>
        <begin position="1"/>
        <end position="18"/>
    </location>
</feature>
<dbReference type="Gene3D" id="3.50.4.10">
    <property type="entry name" value="Hepatocyte Growth Factor"/>
    <property type="match status" value="1"/>
</dbReference>
<keyword evidence="2" id="KW-0732">Signal</keyword>
<organism evidence="4">
    <name type="scientific">Aureoumbra lagunensis</name>
    <dbReference type="NCBI Taxonomy" id="44058"/>
    <lineage>
        <taxon>Eukaryota</taxon>
        <taxon>Sar</taxon>
        <taxon>Stramenopiles</taxon>
        <taxon>Ochrophyta</taxon>
        <taxon>Pelagophyceae</taxon>
        <taxon>Pelagomonadales</taxon>
        <taxon>Aureoumbra</taxon>
    </lineage>
</organism>